<comment type="caution">
    <text evidence="2">The sequence shown here is derived from an EMBL/GenBank/DDBJ whole genome shotgun (WGS) entry which is preliminary data.</text>
</comment>
<dbReference type="PANTHER" id="PTHR32141:SF39">
    <property type="entry name" value="F-BOX DOMAIN-CONTAINING PROTEIN"/>
    <property type="match status" value="1"/>
</dbReference>
<dbReference type="PANTHER" id="PTHR32141">
    <property type="match status" value="1"/>
</dbReference>
<dbReference type="InterPro" id="IPR032675">
    <property type="entry name" value="LRR_dom_sf"/>
</dbReference>
<dbReference type="SUPFAM" id="SSF52047">
    <property type="entry name" value="RNI-like"/>
    <property type="match status" value="1"/>
</dbReference>
<accession>A0A921UTV2</accession>
<protein>
    <recommendedName>
        <fullName evidence="1">F-box domain-containing protein</fullName>
    </recommendedName>
</protein>
<dbReference type="Gene3D" id="1.20.1280.50">
    <property type="match status" value="1"/>
</dbReference>
<proteinExistence type="predicted"/>
<dbReference type="Proteomes" id="UP000807115">
    <property type="component" value="Chromosome 2"/>
</dbReference>
<dbReference type="EMBL" id="CM027681">
    <property type="protein sequence ID" value="KAG0541451.1"/>
    <property type="molecule type" value="Genomic_DNA"/>
</dbReference>
<gene>
    <name evidence="2" type="ORF">BDA96_02G017800</name>
</gene>
<name>A0A921UTV2_SORBI</name>
<reference evidence="2" key="2">
    <citation type="submission" date="2020-10" db="EMBL/GenBank/DDBJ databases">
        <authorList>
            <person name="Cooper E.A."/>
            <person name="Brenton Z.W."/>
            <person name="Flinn B.S."/>
            <person name="Jenkins J."/>
            <person name="Shu S."/>
            <person name="Flowers D."/>
            <person name="Luo F."/>
            <person name="Wang Y."/>
            <person name="Xia P."/>
            <person name="Barry K."/>
            <person name="Daum C."/>
            <person name="Lipzen A."/>
            <person name="Yoshinaga Y."/>
            <person name="Schmutz J."/>
            <person name="Saski C."/>
            <person name="Vermerris W."/>
            <person name="Kresovich S."/>
        </authorList>
    </citation>
    <scope>NUCLEOTIDE SEQUENCE</scope>
</reference>
<evidence type="ECO:0000259" key="1">
    <source>
        <dbReference type="PROSITE" id="PS50181"/>
    </source>
</evidence>
<dbReference type="CDD" id="cd22160">
    <property type="entry name" value="F-box_AtFBL13-like"/>
    <property type="match status" value="1"/>
</dbReference>
<evidence type="ECO:0000313" key="3">
    <source>
        <dbReference type="Proteomes" id="UP000807115"/>
    </source>
</evidence>
<dbReference type="Gene3D" id="3.80.10.10">
    <property type="entry name" value="Ribonuclease Inhibitor"/>
    <property type="match status" value="1"/>
</dbReference>
<organism evidence="2 3">
    <name type="scientific">Sorghum bicolor</name>
    <name type="common">Sorghum</name>
    <name type="synonym">Sorghum vulgare</name>
    <dbReference type="NCBI Taxonomy" id="4558"/>
    <lineage>
        <taxon>Eukaryota</taxon>
        <taxon>Viridiplantae</taxon>
        <taxon>Streptophyta</taxon>
        <taxon>Embryophyta</taxon>
        <taxon>Tracheophyta</taxon>
        <taxon>Spermatophyta</taxon>
        <taxon>Magnoliopsida</taxon>
        <taxon>Liliopsida</taxon>
        <taxon>Poales</taxon>
        <taxon>Poaceae</taxon>
        <taxon>PACMAD clade</taxon>
        <taxon>Panicoideae</taxon>
        <taxon>Andropogonodae</taxon>
        <taxon>Andropogoneae</taxon>
        <taxon>Sorghinae</taxon>
        <taxon>Sorghum</taxon>
    </lineage>
</organism>
<dbReference type="InterPro" id="IPR055411">
    <property type="entry name" value="LRR_FXL15/At3g58940/PEG3-like"/>
</dbReference>
<dbReference type="SUPFAM" id="SSF81383">
    <property type="entry name" value="F-box domain"/>
    <property type="match status" value="1"/>
</dbReference>
<feature type="domain" description="F-box" evidence="1">
    <location>
        <begin position="19"/>
        <end position="65"/>
    </location>
</feature>
<dbReference type="InterPro" id="IPR053781">
    <property type="entry name" value="F-box_AtFBL13-like"/>
</dbReference>
<dbReference type="InterPro" id="IPR055302">
    <property type="entry name" value="F-box_dom-containing"/>
</dbReference>
<sequence>MGMVTRAKKRRLEEEDLLADRISSLPDGVLADIVSLLPTKDGARTQLLSSRWRHLWRSAPLNLDLQSDFVGILASDLSRVLSAHPGPGRRFAMPRRYSMDYPTTATLDVWLRSPAIDNLQELEFRYSLPLPSPSVVHRFSSTLCVARFFGCSFTIPGGNDDASTLQLQLPLLKQLTFSQVSIPESCLHAFLAGCPVLESLALLHSSGFPRLRIASSSIRSIGVHPRYYVHQGSIQQLIIEDAPCLERLLYFGGIEINISVMSAPRLAIFGNLLDGFPKLQFGATVFKGSTIVSMSGGVVSSVKVLALFDIKLCVDAVINLLQCFPHLQKLYIQITRDSRKDCFTYENLTSTLDISLKKIVLRNYRGNKSHINLASFFISNARALESMRFEIEAANVNAKWIGRQQRLLQIKKCASRGARFDFVSNIMTGCIDDRHAEQVHDLSADPFHRFH</sequence>
<reference evidence="2" key="1">
    <citation type="journal article" date="2019" name="BMC Genomics">
        <title>A new reference genome for Sorghum bicolor reveals high levels of sequence similarity between sweet and grain genotypes: implications for the genetics of sugar metabolism.</title>
        <authorList>
            <person name="Cooper E.A."/>
            <person name="Brenton Z.W."/>
            <person name="Flinn B.S."/>
            <person name="Jenkins J."/>
            <person name="Shu S."/>
            <person name="Flowers D."/>
            <person name="Luo F."/>
            <person name="Wang Y."/>
            <person name="Xia P."/>
            <person name="Barry K."/>
            <person name="Daum C."/>
            <person name="Lipzen A."/>
            <person name="Yoshinaga Y."/>
            <person name="Schmutz J."/>
            <person name="Saski C."/>
            <person name="Vermerris W."/>
            <person name="Kresovich S."/>
        </authorList>
    </citation>
    <scope>NUCLEOTIDE SEQUENCE</scope>
</reference>
<dbReference type="InterPro" id="IPR006566">
    <property type="entry name" value="FBD"/>
</dbReference>
<dbReference type="AlphaFoldDB" id="A0A921UTV2"/>
<dbReference type="Pfam" id="PF24758">
    <property type="entry name" value="LRR_At5g56370"/>
    <property type="match status" value="1"/>
</dbReference>
<dbReference type="Pfam" id="PF08387">
    <property type="entry name" value="FBD"/>
    <property type="match status" value="1"/>
</dbReference>
<dbReference type="Pfam" id="PF00646">
    <property type="entry name" value="F-box"/>
    <property type="match status" value="1"/>
</dbReference>
<evidence type="ECO:0000313" key="2">
    <source>
        <dbReference type="EMBL" id="KAG0541451.1"/>
    </source>
</evidence>
<dbReference type="InterPro" id="IPR036047">
    <property type="entry name" value="F-box-like_dom_sf"/>
</dbReference>
<dbReference type="InterPro" id="IPR001810">
    <property type="entry name" value="F-box_dom"/>
</dbReference>
<dbReference type="PROSITE" id="PS50181">
    <property type="entry name" value="FBOX"/>
    <property type="match status" value="1"/>
</dbReference>